<dbReference type="PANTHER" id="PTHR24410:SF23">
    <property type="entry name" value="BTB DOMAIN-CONTAINING PROTEIN-RELATED"/>
    <property type="match status" value="1"/>
</dbReference>
<accession>A0A397TB88</accession>
<dbReference type="OrthoDB" id="6359816at2759"/>
<dbReference type="PANTHER" id="PTHR24410">
    <property type="entry name" value="HL07962P-RELATED"/>
    <property type="match status" value="1"/>
</dbReference>
<evidence type="ECO:0000259" key="2">
    <source>
        <dbReference type="PROSITE" id="PS51886"/>
    </source>
</evidence>
<dbReference type="PROSITE" id="PS50097">
    <property type="entry name" value="BTB"/>
    <property type="match status" value="1"/>
</dbReference>
<gene>
    <name evidence="3" type="ORF">C1645_758328</name>
</gene>
<dbReference type="InterPro" id="IPR006571">
    <property type="entry name" value="TLDc_dom"/>
</dbReference>
<dbReference type="Gene3D" id="1.25.40.420">
    <property type="match status" value="1"/>
</dbReference>
<evidence type="ECO:0000259" key="1">
    <source>
        <dbReference type="PROSITE" id="PS50097"/>
    </source>
</evidence>
<dbReference type="Pfam" id="PF00651">
    <property type="entry name" value="BTB"/>
    <property type="match status" value="1"/>
</dbReference>
<dbReference type="Pfam" id="PF07534">
    <property type="entry name" value="TLD"/>
    <property type="match status" value="1"/>
</dbReference>
<feature type="domain" description="TLDc" evidence="2">
    <location>
        <begin position="288"/>
        <end position="468"/>
    </location>
</feature>
<sequence length="472" mass="54968">MTSDFSQFLSRDYTKLLDSGAYSDVIIQVGQEPDYQEFRVHSLILRTRSPYFNVALSSEWIRKQENMIIFNKPNMSPKVFEIILKYVYGGCLRLQGHDVPVILSVLNSADELCLVDIFDYVEDFLLQDLDKLLTHFIQVQRFTTQHHHFTKLHAFCIKTIEQDPSIVFQHEEFNLITQETLIYLLKRDNLIMREIDLWNKVVEWGRTQDSCLSTTEIESWTKENFLKLERLIQPCIPLINFALINVNDFLEKVAPLKTIFRDDFYKRILEGHELQKCSEQLSNEIDSVLINSKHVRLICGWLINDDNISNQNIPFEFQLLVRGSRDGFGFKVFHELCDLKGPTITILRVHSSGELLGGYNPLNWDSSKKTFSKTNKSFIFSLGDKNLQNAIFSKIKDPDEAIYQNRGLGPSFGGGISDLKLYLGFEEAYGCRAHCHKKSYEKSIMKKSNENHNSEIFWVDEYEVFRIIKKIP</sequence>
<protein>
    <recommendedName>
        <fullName evidence="5">BTB/POZ domain-containing protein</fullName>
    </recommendedName>
</protein>
<dbReference type="Gene3D" id="3.30.710.10">
    <property type="entry name" value="Potassium Channel Kv1.1, Chain A"/>
    <property type="match status" value="1"/>
</dbReference>
<evidence type="ECO:0000313" key="4">
    <source>
        <dbReference type="Proteomes" id="UP000265703"/>
    </source>
</evidence>
<dbReference type="InterPro" id="IPR011333">
    <property type="entry name" value="SKP1/BTB/POZ_sf"/>
</dbReference>
<dbReference type="PROSITE" id="PS51886">
    <property type="entry name" value="TLDC"/>
    <property type="match status" value="1"/>
</dbReference>
<dbReference type="SUPFAM" id="SSF54695">
    <property type="entry name" value="POZ domain"/>
    <property type="match status" value="1"/>
</dbReference>
<proteinExistence type="predicted"/>
<comment type="caution">
    <text evidence="3">The sequence shown here is derived from an EMBL/GenBank/DDBJ whole genome shotgun (WGS) entry which is preliminary data.</text>
</comment>
<reference evidence="3 4" key="1">
    <citation type="submission" date="2018-06" db="EMBL/GenBank/DDBJ databases">
        <title>Comparative genomics reveals the genomic features of Rhizophagus irregularis, R. cerebriforme, R. diaphanum and Gigaspora rosea, and their symbiotic lifestyle signature.</title>
        <authorList>
            <person name="Morin E."/>
            <person name="San Clemente H."/>
            <person name="Chen E.C.H."/>
            <person name="De La Providencia I."/>
            <person name="Hainaut M."/>
            <person name="Kuo A."/>
            <person name="Kohler A."/>
            <person name="Murat C."/>
            <person name="Tang N."/>
            <person name="Roy S."/>
            <person name="Loubradou J."/>
            <person name="Henrissat B."/>
            <person name="Grigoriev I.V."/>
            <person name="Corradi N."/>
            <person name="Roux C."/>
            <person name="Martin F.M."/>
        </authorList>
    </citation>
    <scope>NUCLEOTIDE SEQUENCE [LARGE SCALE GENOMIC DNA]</scope>
    <source>
        <strain evidence="3 4">DAOM 227022</strain>
    </source>
</reference>
<dbReference type="Pfam" id="PF07707">
    <property type="entry name" value="BACK"/>
    <property type="match status" value="1"/>
</dbReference>
<dbReference type="InterPro" id="IPR000210">
    <property type="entry name" value="BTB/POZ_dom"/>
</dbReference>
<evidence type="ECO:0008006" key="5">
    <source>
        <dbReference type="Google" id="ProtNLM"/>
    </source>
</evidence>
<dbReference type="InterPro" id="IPR011705">
    <property type="entry name" value="BACK"/>
</dbReference>
<dbReference type="AlphaFoldDB" id="A0A397TB88"/>
<dbReference type="Proteomes" id="UP000265703">
    <property type="component" value="Unassembled WGS sequence"/>
</dbReference>
<dbReference type="CDD" id="cd18186">
    <property type="entry name" value="BTB_POZ_ZBTB_KLHL-like"/>
    <property type="match status" value="1"/>
</dbReference>
<organism evidence="3 4">
    <name type="scientific">Glomus cerebriforme</name>
    <dbReference type="NCBI Taxonomy" id="658196"/>
    <lineage>
        <taxon>Eukaryota</taxon>
        <taxon>Fungi</taxon>
        <taxon>Fungi incertae sedis</taxon>
        <taxon>Mucoromycota</taxon>
        <taxon>Glomeromycotina</taxon>
        <taxon>Glomeromycetes</taxon>
        <taxon>Glomerales</taxon>
        <taxon>Glomeraceae</taxon>
        <taxon>Glomus</taxon>
    </lineage>
</organism>
<feature type="domain" description="BTB" evidence="1">
    <location>
        <begin position="23"/>
        <end position="96"/>
    </location>
</feature>
<dbReference type="EMBL" id="QKYT01000067">
    <property type="protein sequence ID" value="RIA95152.1"/>
    <property type="molecule type" value="Genomic_DNA"/>
</dbReference>
<evidence type="ECO:0000313" key="3">
    <source>
        <dbReference type="EMBL" id="RIA95152.1"/>
    </source>
</evidence>
<dbReference type="SMART" id="SM00225">
    <property type="entry name" value="BTB"/>
    <property type="match status" value="1"/>
</dbReference>
<dbReference type="SMART" id="SM00875">
    <property type="entry name" value="BACK"/>
    <property type="match status" value="1"/>
</dbReference>
<name>A0A397TB88_9GLOM</name>
<dbReference type="InterPro" id="IPR051481">
    <property type="entry name" value="BTB-POZ/Galectin-3-binding"/>
</dbReference>
<keyword evidence="4" id="KW-1185">Reference proteome</keyword>